<reference evidence="1 2" key="1">
    <citation type="journal article" date="2018" name="Sci. Rep.">
        <title>Genomic signatures of local adaptation to the degree of environmental predictability in rotifers.</title>
        <authorList>
            <person name="Franch-Gras L."/>
            <person name="Hahn C."/>
            <person name="Garcia-Roger E.M."/>
            <person name="Carmona M.J."/>
            <person name="Serra M."/>
            <person name="Gomez A."/>
        </authorList>
    </citation>
    <scope>NUCLEOTIDE SEQUENCE [LARGE SCALE GENOMIC DNA]</scope>
    <source>
        <strain evidence="1">HYR1</strain>
    </source>
</reference>
<proteinExistence type="predicted"/>
<dbReference type="Proteomes" id="UP000276133">
    <property type="component" value="Unassembled WGS sequence"/>
</dbReference>
<dbReference type="EMBL" id="REGN01003960">
    <property type="protein sequence ID" value="RNA19894.1"/>
    <property type="molecule type" value="Genomic_DNA"/>
</dbReference>
<name>A0A3M7R907_BRAPC</name>
<comment type="caution">
    <text evidence="1">The sequence shown here is derived from an EMBL/GenBank/DDBJ whole genome shotgun (WGS) entry which is preliminary data.</text>
</comment>
<protein>
    <submittedName>
        <fullName evidence="1">Uncharacterized protein</fullName>
    </submittedName>
</protein>
<keyword evidence="2" id="KW-1185">Reference proteome</keyword>
<evidence type="ECO:0000313" key="1">
    <source>
        <dbReference type="EMBL" id="RNA19894.1"/>
    </source>
</evidence>
<accession>A0A3M7R907</accession>
<gene>
    <name evidence="1" type="ORF">BpHYR1_024244</name>
</gene>
<evidence type="ECO:0000313" key="2">
    <source>
        <dbReference type="Proteomes" id="UP000276133"/>
    </source>
</evidence>
<sequence length="76" mass="8809">MFKLKSQIIIPRIPVNLKLTLNCAIQKINNKSIATIFFLKILPDNTNYFVQPMDALIITFCLRSKQPLYLEKNAKL</sequence>
<organism evidence="1 2">
    <name type="scientific">Brachionus plicatilis</name>
    <name type="common">Marine rotifer</name>
    <name type="synonym">Brachionus muelleri</name>
    <dbReference type="NCBI Taxonomy" id="10195"/>
    <lineage>
        <taxon>Eukaryota</taxon>
        <taxon>Metazoa</taxon>
        <taxon>Spiralia</taxon>
        <taxon>Gnathifera</taxon>
        <taxon>Rotifera</taxon>
        <taxon>Eurotatoria</taxon>
        <taxon>Monogononta</taxon>
        <taxon>Pseudotrocha</taxon>
        <taxon>Ploima</taxon>
        <taxon>Brachionidae</taxon>
        <taxon>Brachionus</taxon>
    </lineage>
</organism>
<dbReference type="AlphaFoldDB" id="A0A3M7R907"/>